<dbReference type="RefSeq" id="WP_211698735.1">
    <property type="nucleotide sequence ID" value="NZ_CP046600.1"/>
</dbReference>
<name>A0A975PWF9_9MYCO</name>
<sequence>MAGTGGNAGTGTLATDGGTGGIQRQRLSPPRRARRANPYRADLSELADVVHPNQTYCR</sequence>
<evidence type="ECO:0000256" key="1">
    <source>
        <dbReference type="SAM" id="MobiDB-lite"/>
    </source>
</evidence>
<dbReference type="EMBL" id="CP046600">
    <property type="protein sequence ID" value="QUR67166.1"/>
    <property type="molecule type" value="Genomic_DNA"/>
</dbReference>
<feature type="region of interest" description="Disordered" evidence="1">
    <location>
        <begin position="1"/>
        <end position="40"/>
    </location>
</feature>
<keyword evidence="3" id="KW-1185">Reference proteome</keyword>
<dbReference type="AlphaFoldDB" id="A0A975PWF9"/>
<gene>
    <name evidence="2" type="ORF">F6B93_08700</name>
</gene>
<proteinExistence type="predicted"/>
<evidence type="ECO:0000313" key="2">
    <source>
        <dbReference type="EMBL" id="QUR67166.1"/>
    </source>
</evidence>
<accession>A0A975PWF9</accession>
<protein>
    <submittedName>
        <fullName evidence="2">Uncharacterized protein</fullName>
    </submittedName>
</protein>
<dbReference type="KEGG" id="mspg:F6B93_08700"/>
<organism evidence="2 3">
    <name type="scientific">Mycobacterium spongiae</name>
    <dbReference type="NCBI Taxonomy" id="886343"/>
    <lineage>
        <taxon>Bacteria</taxon>
        <taxon>Bacillati</taxon>
        <taxon>Actinomycetota</taxon>
        <taxon>Actinomycetes</taxon>
        <taxon>Mycobacteriales</taxon>
        <taxon>Mycobacteriaceae</taxon>
        <taxon>Mycobacterium</taxon>
    </lineage>
</organism>
<dbReference type="Proteomes" id="UP000682202">
    <property type="component" value="Chromosome"/>
</dbReference>
<reference evidence="2" key="1">
    <citation type="submission" date="2019-12" db="EMBL/GenBank/DDBJ databases">
        <title>Mycobacterium spongiae sp. nov.</title>
        <authorList>
            <person name="Stinear T."/>
        </authorList>
    </citation>
    <scope>NUCLEOTIDE SEQUENCE</scope>
    <source>
        <strain evidence="2">FSD4b-SM</strain>
    </source>
</reference>
<evidence type="ECO:0000313" key="3">
    <source>
        <dbReference type="Proteomes" id="UP000682202"/>
    </source>
</evidence>